<dbReference type="RefSeq" id="WP_066086225.1">
    <property type="nucleotide sequence ID" value="NZ_CP126114.1"/>
</dbReference>
<dbReference type="PANTHER" id="PTHR30534">
    <property type="entry name" value="FLAGELLAR MOTOR SWITCH PROTEIN FLIG"/>
    <property type="match status" value="1"/>
</dbReference>
<evidence type="ECO:0000256" key="1">
    <source>
        <dbReference type="ARBA" id="ARBA00004117"/>
    </source>
</evidence>
<dbReference type="KEGG" id="nnv:QNH39_11440"/>
<evidence type="ECO:0000256" key="3">
    <source>
        <dbReference type="ARBA" id="ARBA00010299"/>
    </source>
</evidence>
<dbReference type="InterPro" id="IPR028263">
    <property type="entry name" value="FliG_N"/>
</dbReference>
<keyword evidence="14" id="KW-1185">Reference proteome</keyword>
<evidence type="ECO:0000256" key="8">
    <source>
        <dbReference type="ARBA" id="ARBA00023136"/>
    </source>
</evidence>
<organism evidence="13 14">
    <name type="scientific">Neobacillus novalis</name>
    <dbReference type="NCBI Taxonomy" id="220687"/>
    <lineage>
        <taxon>Bacteria</taxon>
        <taxon>Bacillati</taxon>
        <taxon>Bacillota</taxon>
        <taxon>Bacilli</taxon>
        <taxon>Bacillales</taxon>
        <taxon>Bacillaceae</taxon>
        <taxon>Neobacillus</taxon>
    </lineage>
</organism>
<dbReference type="GO" id="GO:0006935">
    <property type="term" value="P:chemotaxis"/>
    <property type="evidence" value="ECO:0007669"/>
    <property type="project" value="UniProtKB-KW"/>
</dbReference>
<keyword evidence="13" id="KW-0282">Flagellum</keyword>
<dbReference type="Pfam" id="PF01706">
    <property type="entry name" value="FliG_C"/>
    <property type="match status" value="1"/>
</dbReference>
<dbReference type="PIRSF" id="PIRSF003161">
    <property type="entry name" value="FliG"/>
    <property type="match status" value="1"/>
</dbReference>
<keyword evidence="8" id="KW-0472">Membrane</keyword>
<evidence type="ECO:0000313" key="13">
    <source>
        <dbReference type="EMBL" id="WHY88405.1"/>
    </source>
</evidence>
<evidence type="ECO:0000259" key="10">
    <source>
        <dbReference type="Pfam" id="PF01706"/>
    </source>
</evidence>
<comment type="similarity">
    <text evidence="3">Belongs to the FliG family.</text>
</comment>
<dbReference type="EMBL" id="CP126114">
    <property type="protein sequence ID" value="WHY88405.1"/>
    <property type="molecule type" value="Genomic_DNA"/>
</dbReference>
<dbReference type="Pfam" id="PF14842">
    <property type="entry name" value="FliG_N"/>
    <property type="match status" value="1"/>
</dbReference>
<sequence length="347" mass="39162">MENYTNIQKAAILLLSLGPDVTVQVMKHMEEKEIESITTEISNLRKVPPEVSEKILKEFHDIVVASRVVSYGGADVAKELLLRTFGEEKAASFMNRIDEVKHPDEKPFEFLAEVEPKRIVHLLQTENAQTIALVLSYLQSDQAAAVLSLISPERQFEISKRIALMGTTSPEIVRQVEQALVEKLSMAGTNDSNGQNGIDSIVNILSSVDRPTEKNILETLEDKDPELANEIKQRMFVFEDLSLLDNRSIQRILMDVTNQDLPLALRSASEAVKNAIFANISKRRLEGLEEELATNEPVRQKEMEEAQSRIVSIVRKLEYDGVIIISRNQPAQEQVEEIMEEEEDLVI</sequence>
<keyword evidence="13" id="KW-0966">Cell projection</keyword>
<feature type="domain" description="Flagellar motor switch protein FliG C-terminal" evidence="10">
    <location>
        <begin position="218"/>
        <end position="325"/>
    </location>
</feature>
<feature type="domain" description="Flagellar motor switch protein FliG N-terminal" evidence="12">
    <location>
        <begin position="5"/>
        <end position="100"/>
    </location>
</feature>
<evidence type="ECO:0000259" key="12">
    <source>
        <dbReference type="Pfam" id="PF14842"/>
    </source>
</evidence>
<dbReference type="Gene3D" id="1.10.220.30">
    <property type="match status" value="3"/>
</dbReference>
<keyword evidence="6" id="KW-0145">Chemotaxis</keyword>
<name>A0AA95MUS3_9BACI</name>
<reference evidence="13" key="1">
    <citation type="submission" date="2023-05" db="EMBL/GenBank/DDBJ databases">
        <title>Comparative genomics of Bacillaceae isolates and their secondary metabolite potential.</title>
        <authorList>
            <person name="Song L."/>
            <person name="Nielsen L.J."/>
            <person name="Mohite O."/>
            <person name="Xu X."/>
            <person name="Weber T."/>
            <person name="Kovacs A.T."/>
        </authorList>
    </citation>
    <scope>NUCLEOTIDE SEQUENCE</scope>
    <source>
        <strain evidence="13">XLM17</strain>
    </source>
</reference>
<dbReference type="InterPro" id="IPR011002">
    <property type="entry name" value="FliG_a-hlx"/>
</dbReference>
<dbReference type="SUPFAM" id="SSF48029">
    <property type="entry name" value="FliG"/>
    <property type="match status" value="2"/>
</dbReference>
<dbReference type="Pfam" id="PF14841">
    <property type="entry name" value="FliG_M"/>
    <property type="match status" value="1"/>
</dbReference>
<keyword evidence="5" id="KW-1003">Cell membrane</keyword>
<dbReference type="GO" id="GO:0003774">
    <property type="term" value="F:cytoskeletal motor activity"/>
    <property type="evidence" value="ECO:0007669"/>
    <property type="project" value="InterPro"/>
</dbReference>
<dbReference type="InterPro" id="IPR023087">
    <property type="entry name" value="Flg_Motor_Flig_C"/>
</dbReference>
<evidence type="ECO:0000256" key="6">
    <source>
        <dbReference type="ARBA" id="ARBA00022500"/>
    </source>
</evidence>
<dbReference type="Proteomes" id="UP001178288">
    <property type="component" value="Chromosome"/>
</dbReference>
<dbReference type="InterPro" id="IPR032779">
    <property type="entry name" value="FliG_M"/>
</dbReference>
<evidence type="ECO:0000256" key="5">
    <source>
        <dbReference type="ARBA" id="ARBA00022475"/>
    </source>
</evidence>
<dbReference type="NCBIfam" id="TIGR00207">
    <property type="entry name" value="fliG"/>
    <property type="match status" value="1"/>
</dbReference>
<evidence type="ECO:0000313" key="14">
    <source>
        <dbReference type="Proteomes" id="UP001178288"/>
    </source>
</evidence>
<feature type="domain" description="Flagellar motor switch protein FliG middle" evidence="11">
    <location>
        <begin position="116"/>
        <end position="190"/>
    </location>
</feature>
<keyword evidence="9" id="KW-0975">Bacterial flagellum</keyword>
<keyword evidence="7" id="KW-0283">Flagellar rotation</keyword>
<comment type="subcellular location">
    <subcellularLocation>
        <location evidence="1">Bacterial flagellum basal body</location>
    </subcellularLocation>
    <subcellularLocation>
        <location evidence="2">Cell membrane</location>
        <topology evidence="2">Peripheral membrane protein</topology>
        <orientation evidence="2">Cytoplasmic side</orientation>
    </subcellularLocation>
</comment>
<evidence type="ECO:0000259" key="11">
    <source>
        <dbReference type="Pfam" id="PF14841"/>
    </source>
</evidence>
<dbReference type="AlphaFoldDB" id="A0AA95MUS3"/>
<gene>
    <name evidence="13" type="primary">fliG</name>
    <name evidence="13" type="ORF">QNH39_11440</name>
</gene>
<accession>A0AA95MUS3</accession>
<dbReference type="PANTHER" id="PTHR30534:SF0">
    <property type="entry name" value="FLAGELLAR MOTOR SWITCH PROTEIN FLIG"/>
    <property type="match status" value="1"/>
</dbReference>
<evidence type="ECO:0000256" key="9">
    <source>
        <dbReference type="ARBA" id="ARBA00023143"/>
    </source>
</evidence>
<keyword evidence="13" id="KW-0969">Cilium</keyword>
<evidence type="ECO:0000256" key="4">
    <source>
        <dbReference type="ARBA" id="ARBA00021870"/>
    </source>
</evidence>
<proteinExistence type="inferred from homology"/>
<dbReference type="PRINTS" id="PR00954">
    <property type="entry name" value="FLGMOTORFLIG"/>
</dbReference>
<dbReference type="InterPro" id="IPR000090">
    <property type="entry name" value="Flg_Motor_Flig"/>
</dbReference>
<evidence type="ECO:0000256" key="2">
    <source>
        <dbReference type="ARBA" id="ARBA00004413"/>
    </source>
</evidence>
<protein>
    <recommendedName>
        <fullName evidence="4">Flagellar motor switch protein FliG</fullName>
    </recommendedName>
</protein>
<dbReference type="GO" id="GO:0005886">
    <property type="term" value="C:plasma membrane"/>
    <property type="evidence" value="ECO:0007669"/>
    <property type="project" value="UniProtKB-SubCell"/>
</dbReference>
<dbReference type="GO" id="GO:0071973">
    <property type="term" value="P:bacterial-type flagellum-dependent cell motility"/>
    <property type="evidence" value="ECO:0007669"/>
    <property type="project" value="InterPro"/>
</dbReference>
<evidence type="ECO:0000256" key="7">
    <source>
        <dbReference type="ARBA" id="ARBA00022779"/>
    </source>
</evidence>
<dbReference type="GO" id="GO:0009425">
    <property type="term" value="C:bacterial-type flagellum basal body"/>
    <property type="evidence" value="ECO:0007669"/>
    <property type="project" value="UniProtKB-SubCell"/>
</dbReference>